<dbReference type="InterPro" id="IPR010998">
    <property type="entry name" value="Integrase_recombinase_N"/>
</dbReference>
<sequence length="499" mass="56164">MRFAVEPLRRAKIRLLYYLDDYRILAQFKPELRILDKPPEKLFNTTTVTELFGLYLQHKHNNADLNTEQKDYWPHQADQTSATTNHHQIMPMDSQPFGENDSTFTSNWGSTTTHTPHATGFSQELTHSPQQRECNLSVVSFQPVRTGMVADPSLKYATKSGGTSSSIHLQDLAIKIQKVTNKHNLTVSYYQHIAGVDNIQADKLSRTTGSNTLHKATIPTPVFSHLNAQWGPFNIDCQLHGCLPTTLAEDRLMPLPTMEAHFSSLTPIETTIDHGYHTDYTNVDNPTLVANAPSIRPPSTATGIQDTTIVHDRLAVIQQAYKNQGLSDESCKYLTADTIRGQTSKAYNHHWNQFTDWCLAQQSVVHPLDDNPITVHNCLMSINHLATSNLYGRRSAIASVYKIIHPHKGPLAEEPMIVDFFKAKRNNTVIIPAEHQLETWDTDQLLNHLLIKWLSSERLSLEALQQKTPVFLLCMGTMGRPRSDIGVAPGNSERAFYTA</sequence>
<organism evidence="2 3">
    <name type="scientific">Parasitella parasitica</name>
    <dbReference type="NCBI Taxonomy" id="35722"/>
    <lineage>
        <taxon>Eukaryota</taxon>
        <taxon>Fungi</taxon>
        <taxon>Fungi incertae sedis</taxon>
        <taxon>Mucoromycota</taxon>
        <taxon>Mucoromycotina</taxon>
        <taxon>Mucoromycetes</taxon>
        <taxon>Mucorales</taxon>
        <taxon>Mucorineae</taxon>
        <taxon>Mucoraceae</taxon>
        <taxon>Parasitella</taxon>
    </lineage>
</organism>
<dbReference type="GO" id="GO:0003677">
    <property type="term" value="F:DNA binding"/>
    <property type="evidence" value="ECO:0007669"/>
    <property type="project" value="UniProtKB-KW"/>
</dbReference>
<name>A0A0B7N1R9_9FUNG</name>
<dbReference type="STRING" id="35722.A0A0B7N1R9"/>
<dbReference type="AlphaFoldDB" id="A0A0B7N1R9"/>
<evidence type="ECO:0000256" key="1">
    <source>
        <dbReference type="ARBA" id="ARBA00023125"/>
    </source>
</evidence>
<dbReference type="Gene3D" id="1.10.150.130">
    <property type="match status" value="1"/>
</dbReference>
<protein>
    <recommendedName>
        <fullName evidence="4">Core-binding (CB) domain-containing protein</fullName>
    </recommendedName>
</protein>
<feature type="non-terminal residue" evidence="2">
    <location>
        <position position="499"/>
    </location>
</feature>
<evidence type="ECO:0000313" key="2">
    <source>
        <dbReference type="EMBL" id="CEP09323.1"/>
    </source>
</evidence>
<accession>A0A0B7N1R9</accession>
<keyword evidence="1" id="KW-0238">DNA-binding</keyword>
<evidence type="ECO:0008006" key="4">
    <source>
        <dbReference type="Google" id="ProtNLM"/>
    </source>
</evidence>
<dbReference type="Proteomes" id="UP000054107">
    <property type="component" value="Unassembled WGS sequence"/>
</dbReference>
<dbReference type="EMBL" id="LN721339">
    <property type="protein sequence ID" value="CEP09323.1"/>
    <property type="molecule type" value="Genomic_DNA"/>
</dbReference>
<gene>
    <name evidence="2" type="primary">PARPA_02802.1 scaffold 5276</name>
</gene>
<evidence type="ECO:0000313" key="3">
    <source>
        <dbReference type="Proteomes" id="UP000054107"/>
    </source>
</evidence>
<keyword evidence="3" id="KW-1185">Reference proteome</keyword>
<proteinExistence type="predicted"/>
<reference evidence="2 3" key="1">
    <citation type="submission" date="2014-09" db="EMBL/GenBank/DDBJ databases">
        <authorList>
            <person name="Ellenberger Sabrina"/>
        </authorList>
    </citation>
    <scope>NUCLEOTIDE SEQUENCE [LARGE SCALE GENOMIC DNA]</scope>
    <source>
        <strain evidence="2 3">CBS 412.66</strain>
    </source>
</reference>
<dbReference type="OrthoDB" id="2289843at2759"/>
<dbReference type="SUPFAM" id="SSF47823">
    <property type="entry name" value="lambda integrase-like, N-terminal domain"/>
    <property type="match status" value="1"/>
</dbReference>